<reference evidence="2 3" key="1">
    <citation type="submission" date="2018-08" db="EMBL/GenBank/DDBJ databases">
        <title>Genome and evolution of the arbuscular mycorrhizal fungus Diversispora epigaea (formerly Glomus versiforme) and its bacterial endosymbionts.</title>
        <authorList>
            <person name="Sun X."/>
            <person name="Fei Z."/>
            <person name="Harrison M."/>
        </authorList>
    </citation>
    <scope>NUCLEOTIDE SEQUENCE [LARGE SCALE GENOMIC DNA]</scope>
    <source>
        <strain evidence="2 3">IT104</strain>
    </source>
</reference>
<dbReference type="InterPro" id="IPR011765">
    <property type="entry name" value="Pept_M16_N"/>
</dbReference>
<organism evidence="2 3">
    <name type="scientific">Diversispora epigaea</name>
    <dbReference type="NCBI Taxonomy" id="1348612"/>
    <lineage>
        <taxon>Eukaryota</taxon>
        <taxon>Fungi</taxon>
        <taxon>Fungi incertae sedis</taxon>
        <taxon>Mucoromycota</taxon>
        <taxon>Glomeromycotina</taxon>
        <taxon>Glomeromycetes</taxon>
        <taxon>Diversisporales</taxon>
        <taxon>Diversisporaceae</taxon>
        <taxon>Diversispora</taxon>
    </lineage>
</organism>
<dbReference type="Proteomes" id="UP000266861">
    <property type="component" value="Unassembled WGS sequence"/>
</dbReference>
<evidence type="ECO:0000313" key="3">
    <source>
        <dbReference type="Proteomes" id="UP000266861"/>
    </source>
</evidence>
<sequence>MLLSADVLSHLDCSAFQMINDQQSNLKKMTNFKIIRNIKTEFGGIEVTKLKSIKTGLSVVFINIEAPIVNGYFALATEAFDDYGCPHTLEHLVFLGSELYPYKGVLDVFANRALAQSTNAWTEQDHTCYTVDTAGSQGFLNLLPVYVDHILFPTLIDSAHYTEVHHINGKGEDAGI</sequence>
<name>A0A397H8E1_9GLOM</name>
<comment type="caution">
    <text evidence="2">The sequence shown here is derived from an EMBL/GenBank/DDBJ whole genome shotgun (WGS) entry which is preliminary data.</text>
</comment>
<dbReference type="PANTHER" id="PTHR43016:SF16">
    <property type="entry name" value="METALLOPROTEASE, PUTATIVE (AFU_ORTHOLOGUE AFUA_4G07610)-RELATED"/>
    <property type="match status" value="1"/>
</dbReference>
<dbReference type="OrthoDB" id="4953at2759"/>
<dbReference type="Gene3D" id="3.30.830.10">
    <property type="entry name" value="Metalloenzyme, LuxS/M16 peptidase-like"/>
    <property type="match status" value="1"/>
</dbReference>
<evidence type="ECO:0000259" key="1">
    <source>
        <dbReference type="Pfam" id="PF00675"/>
    </source>
</evidence>
<feature type="domain" description="Peptidase M16 N-terminal" evidence="1">
    <location>
        <begin position="80"/>
        <end position="162"/>
    </location>
</feature>
<evidence type="ECO:0000313" key="2">
    <source>
        <dbReference type="EMBL" id="RHZ59365.1"/>
    </source>
</evidence>
<proteinExistence type="predicted"/>
<dbReference type="FunFam" id="3.30.830.10:FF:000015">
    <property type="entry name" value="Putative zinc metalloprotease"/>
    <property type="match status" value="1"/>
</dbReference>
<keyword evidence="3" id="KW-1185">Reference proteome</keyword>
<dbReference type="Pfam" id="PF00675">
    <property type="entry name" value="Peptidase_M16"/>
    <property type="match status" value="1"/>
</dbReference>
<dbReference type="AlphaFoldDB" id="A0A397H8E1"/>
<dbReference type="SUPFAM" id="SSF63411">
    <property type="entry name" value="LuxS/MPP-like metallohydrolase"/>
    <property type="match status" value="1"/>
</dbReference>
<protein>
    <recommendedName>
        <fullName evidence="1">Peptidase M16 N-terminal domain-containing protein</fullName>
    </recommendedName>
</protein>
<dbReference type="STRING" id="1348612.A0A397H8E1"/>
<gene>
    <name evidence="2" type="ORF">Glove_364g20</name>
</gene>
<dbReference type="InterPro" id="IPR011249">
    <property type="entry name" value="Metalloenz_LuxS/M16"/>
</dbReference>
<dbReference type="PANTHER" id="PTHR43016">
    <property type="entry name" value="PRESEQUENCE PROTEASE"/>
    <property type="match status" value="1"/>
</dbReference>
<accession>A0A397H8E1</accession>
<dbReference type="GO" id="GO:0046872">
    <property type="term" value="F:metal ion binding"/>
    <property type="evidence" value="ECO:0007669"/>
    <property type="project" value="InterPro"/>
</dbReference>
<dbReference type="EMBL" id="PQFF01000330">
    <property type="protein sequence ID" value="RHZ59365.1"/>
    <property type="molecule type" value="Genomic_DNA"/>
</dbReference>